<reference evidence="2 3" key="1">
    <citation type="submission" date="2017-09" db="EMBL/GenBank/DDBJ databases">
        <authorList>
            <person name="Ehlers B."/>
            <person name="Leendertz F.H."/>
        </authorList>
    </citation>
    <scope>NUCLEOTIDE SEQUENCE [LARGE SCALE GENOMIC DNA]</scope>
    <source>
        <strain evidence="2 3">CGMCC 1.10978</strain>
    </source>
</reference>
<keyword evidence="1" id="KW-1133">Transmembrane helix</keyword>
<evidence type="ECO:0000256" key="1">
    <source>
        <dbReference type="SAM" id="Phobius"/>
    </source>
</evidence>
<proteinExistence type="predicted"/>
<feature type="transmembrane region" description="Helical" evidence="1">
    <location>
        <begin position="257"/>
        <end position="277"/>
    </location>
</feature>
<feature type="transmembrane region" description="Helical" evidence="1">
    <location>
        <begin position="315"/>
        <end position="333"/>
    </location>
</feature>
<feature type="transmembrane region" description="Helical" evidence="1">
    <location>
        <begin position="135"/>
        <end position="154"/>
    </location>
</feature>
<accession>A0A286DAD2</accession>
<organism evidence="2 3">
    <name type="scientific">Pseudoxanthomonas wuyuanensis</name>
    <dbReference type="NCBI Taxonomy" id="1073196"/>
    <lineage>
        <taxon>Bacteria</taxon>
        <taxon>Pseudomonadati</taxon>
        <taxon>Pseudomonadota</taxon>
        <taxon>Gammaproteobacteria</taxon>
        <taxon>Lysobacterales</taxon>
        <taxon>Lysobacteraceae</taxon>
        <taxon>Pseudoxanthomonas</taxon>
    </lineage>
</organism>
<feature type="transmembrane region" description="Helical" evidence="1">
    <location>
        <begin position="104"/>
        <end position="123"/>
    </location>
</feature>
<name>A0A286DAD2_9GAMM</name>
<gene>
    <name evidence="2" type="ORF">SAMN06296416_107214</name>
</gene>
<keyword evidence="3" id="KW-1185">Reference proteome</keyword>
<dbReference type="AlphaFoldDB" id="A0A286DAD2"/>
<evidence type="ECO:0000313" key="3">
    <source>
        <dbReference type="Proteomes" id="UP000219374"/>
    </source>
</evidence>
<keyword evidence="1" id="KW-0812">Transmembrane</keyword>
<feature type="transmembrane region" description="Helical" evidence="1">
    <location>
        <begin position="7"/>
        <end position="23"/>
    </location>
</feature>
<protein>
    <recommendedName>
        <fullName evidence="4">Dolichyl-phosphate-mannose-protein mannosyltransferase</fullName>
    </recommendedName>
</protein>
<feature type="transmembrane region" description="Helical" evidence="1">
    <location>
        <begin position="68"/>
        <end position="92"/>
    </location>
</feature>
<feature type="transmembrane region" description="Helical" evidence="1">
    <location>
        <begin position="161"/>
        <end position="188"/>
    </location>
</feature>
<evidence type="ECO:0000313" key="2">
    <source>
        <dbReference type="EMBL" id="SOD55616.1"/>
    </source>
</evidence>
<dbReference type="Proteomes" id="UP000219374">
    <property type="component" value="Unassembled WGS sequence"/>
</dbReference>
<dbReference type="EMBL" id="OCND01000007">
    <property type="protein sequence ID" value="SOD55616.1"/>
    <property type="molecule type" value="Genomic_DNA"/>
</dbReference>
<sequence length="404" mass="44606">MQQQSAYRRWLAVFLLCMGAFFLKSPDAYLNPQFWAEDAVIFFKQQWNHEWPRILVPYAGYYHLLPRVAAWLASFFPIGLAPALYNLTALVVASASIAYFLQRLSSVSLALVAFLGLFLTPTNGEVFGTLTNSQWFVQFFLLAACFLPASASHLRWIMPVLVLGGALTGPFSAMMLAMHAVLLAASRLPQRWQLTSWVSSFVSALDPWRLIALWAGGLTQIGVALSASGQKPVEFSLHTILSAIAGMSQTHTFGMRLMPAILFLGLLVLILLLILHGNLSARLKGLIVISCGVALLQIAFGSIKPKLMADVLGVGDRYFVLFKVMFWLSAHIALSRFAWLGGSRALMAIVLCVVLVAANNRSHLVRAPLPDIHWTEATRSLPADREAVIDIHPRPWTLTLPPKE</sequence>
<feature type="transmembrane region" description="Helical" evidence="1">
    <location>
        <begin position="283"/>
        <end position="303"/>
    </location>
</feature>
<evidence type="ECO:0008006" key="4">
    <source>
        <dbReference type="Google" id="ProtNLM"/>
    </source>
</evidence>
<keyword evidence="1" id="KW-0472">Membrane</keyword>